<sequence>MNSFSFTPCPSALTWENPPQAWKIEQQTLSITAGARTDLFTDPAGTVVINSSPRAIFSPTDGDFLFSAKVEVGFQSTFDAGVLMIYINAEYWAKLCFEYSPQRQPMVVSVINRGVSDDCNSVVIDGNVVYLRIAKIGKTFAFHYSLDGRYWHFVRYFTFGIADPVRIGFSSQAPTGDGCTAIFSEVAYTQTTLKDTRNGE</sequence>
<dbReference type="PANTHER" id="PTHR35332:SF2">
    <property type="entry name" value="REGULATION OF ENOLASE PROTEIN 1"/>
    <property type="match status" value="1"/>
</dbReference>
<proteinExistence type="predicted"/>
<dbReference type="SUPFAM" id="SSF49899">
    <property type="entry name" value="Concanavalin A-like lectins/glucanases"/>
    <property type="match status" value="1"/>
</dbReference>
<dbReference type="PANTHER" id="PTHR35332">
    <property type="entry name" value="REGULATION OF ENOLASE PROTEIN 1"/>
    <property type="match status" value="1"/>
</dbReference>
<keyword evidence="2" id="KW-1185">Reference proteome</keyword>
<dbReference type="HOGENOM" id="CLU_082825_1_0_0"/>
<dbReference type="STRING" id="1499966.U14_04879"/>
<dbReference type="AlphaFoldDB" id="A0A0S6W1C6"/>
<dbReference type="Gene3D" id="2.60.120.200">
    <property type="match status" value="1"/>
</dbReference>
<dbReference type="InterPro" id="IPR009784">
    <property type="entry name" value="DUF1349"/>
</dbReference>
<dbReference type="Proteomes" id="UP000030700">
    <property type="component" value="Unassembled WGS sequence"/>
</dbReference>
<evidence type="ECO:0008006" key="3">
    <source>
        <dbReference type="Google" id="ProtNLM"/>
    </source>
</evidence>
<organism evidence="1">
    <name type="scientific">Candidatus Moduliflexus flocculans</name>
    <dbReference type="NCBI Taxonomy" id="1499966"/>
    <lineage>
        <taxon>Bacteria</taxon>
        <taxon>Candidatus Moduliflexota</taxon>
        <taxon>Candidatus Moduliflexia</taxon>
        <taxon>Candidatus Moduliflexales</taxon>
        <taxon>Candidatus Moduliflexaceae</taxon>
    </lineage>
</organism>
<name>A0A0S6W1C6_9BACT</name>
<accession>A0A0S6W1C6</accession>
<dbReference type="InterPro" id="IPR013320">
    <property type="entry name" value="ConA-like_dom_sf"/>
</dbReference>
<protein>
    <recommendedName>
        <fullName evidence="3">DUF1349 domain-containing protein</fullName>
    </recommendedName>
</protein>
<evidence type="ECO:0000313" key="1">
    <source>
        <dbReference type="EMBL" id="GAK53613.1"/>
    </source>
</evidence>
<reference evidence="1" key="1">
    <citation type="journal article" date="2015" name="PeerJ">
        <title>First genomic representation of candidate bacterial phylum KSB3 points to enhanced environmental sensing as a trigger of wastewater bulking.</title>
        <authorList>
            <person name="Sekiguchi Y."/>
            <person name="Ohashi A."/>
            <person name="Parks D.H."/>
            <person name="Yamauchi T."/>
            <person name="Tyson G.W."/>
            <person name="Hugenholtz P."/>
        </authorList>
    </citation>
    <scope>NUCLEOTIDE SEQUENCE [LARGE SCALE GENOMIC DNA]</scope>
</reference>
<gene>
    <name evidence="1" type="ORF">U14_04879</name>
</gene>
<dbReference type="EMBL" id="DF820459">
    <property type="protein sequence ID" value="GAK53613.1"/>
    <property type="molecule type" value="Genomic_DNA"/>
</dbReference>
<evidence type="ECO:0000313" key="2">
    <source>
        <dbReference type="Proteomes" id="UP000030700"/>
    </source>
</evidence>
<dbReference type="Pfam" id="PF07081">
    <property type="entry name" value="DUF1349"/>
    <property type="match status" value="1"/>
</dbReference>